<evidence type="ECO:0000313" key="3">
    <source>
        <dbReference type="Proteomes" id="UP000573327"/>
    </source>
</evidence>
<organism evidence="2 3">
    <name type="scientific">Kitasatospora gansuensis</name>
    <dbReference type="NCBI Taxonomy" id="258050"/>
    <lineage>
        <taxon>Bacteria</taxon>
        <taxon>Bacillati</taxon>
        <taxon>Actinomycetota</taxon>
        <taxon>Actinomycetes</taxon>
        <taxon>Kitasatosporales</taxon>
        <taxon>Streptomycetaceae</taxon>
        <taxon>Kitasatospora</taxon>
    </lineage>
</organism>
<dbReference type="RefSeq" id="WP_184910751.1">
    <property type="nucleotide sequence ID" value="NZ_JACHJR010000001.1"/>
</dbReference>
<dbReference type="Proteomes" id="UP000573327">
    <property type="component" value="Unassembled WGS sequence"/>
</dbReference>
<dbReference type="EMBL" id="JACHJR010000001">
    <property type="protein sequence ID" value="MBB4944653.1"/>
    <property type="molecule type" value="Genomic_DNA"/>
</dbReference>
<feature type="domain" description="Aminoacyl-transfer RNA synthetases class-II family profile" evidence="1">
    <location>
        <begin position="38"/>
        <end position="276"/>
    </location>
</feature>
<dbReference type="PROSITE" id="PS50862">
    <property type="entry name" value="AA_TRNA_LIGASE_II"/>
    <property type="match status" value="1"/>
</dbReference>
<gene>
    <name evidence="2" type="ORF">F4556_000188</name>
</gene>
<sequence>MTDPHPSGAATLLPTDVPGVVLYSGAFETLIADLRLGIEALGADEPFERIAVPPVISRALVERAGYVKAFPHLLGTVHSFTGTAAEWGELSGRPDWHATQQIGDLVLLPAACYPLYATLEGRELTEPVRFATSAHCFRQEGSHEPGRLRSFRMAEYVTAGSQQHCEDWRTRWLDRVADWLSALDLKAAVEVADDPFFGRARRIFQAAQRAQELKYELRVELADGLVQAIASANCHKDTFGTVFGFTADGEPGHTACAAFGLERIALALIHAHGPYPARWPESVRLALTGGRGR</sequence>
<dbReference type="InterPro" id="IPR006195">
    <property type="entry name" value="aa-tRNA-synth_II"/>
</dbReference>
<comment type="caution">
    <text evidence="2">The sequence shown here is derived from an EMBL/GenBank/DDBJ whole genome shotgun (WGS) entry which is preliminary data.</text>
</comment>
<dbReference type="SUPFAM" id="SSF55681">
    <property type="entry name" value="Class II aaRS and biotin synthetases"/>
    <property type="match status" value="1"/>
</dbReference>
<dbReference type="Gene3D" id="3.30.930.10">
    <property type="entry name" value="Bira Bifunctional Protein, Domain 2"/>
    <property type="match status" value="1"/>
</dbReference>
<keyword evidence="2" id="KW-0436">Ligase</keyword>
<proteinExistence type="predicted"/>
<reference evidence="2 3" key="1">
    <citation type="submission" date="2020-08" db="EMBL/GenBank/DDBJ databases">
        <title>Sequencing the genomes of 1000 actinobacteria strains.</title>
        <authorList>
            <person name="Klenk H.-P."/>
        </authorList>
    </citation>
    <scope>NUCLEOTIDE SEQUENCE [LARGE SCALE GENOMIC DNA]</scope>
    <source>
        <strain evidence="2 3">DSM 44786</strain>
    </source>
</reference>
<dbReference type="AlphaFoldDB" id="A0A7W7WF74"/>
<name>A0A7W7WF74_9ACTN</name>
<protein>
    <submittedName>
        <fullName evidence="2">Seryl-tRNA synthetase</fullName>
    </submittedName>
</protein>
<evidence type="ECO:0000313" key="2">
    <source>
        <dbReference type="EMBL" id="MBB4944653.1"/>
    </source>
</evidence>
<evidence type="ECO:0000259" key="1">
    <source>
        <dbReference type="PROSITE" id="PS50862"/>
    </source>
</evidence>
<dbReference type="InterPro" id="IPR045864">
    <property type="entry name" value="aa-tRNA-synth_II/BPL/LPL"/>
</dbReference>
<keyword evidence="3" id="KW-1185">Reference proteome</keyword>
<accession>A0A7W7WF74</accession>
<keyword evidence="2" id="KW-0030">Aminoacyl-tRNA synthetase</keyword>
<dbReference type="GO" id="GO:0004812">
    <property type="term" value="F:aminoacyl-tRNA ligase activity"/>
    <property type="evidence" value="ECO:0007669"/>
    <property type="project" value="UniProtKB-KW"/>
</dbReference>